<dbReference type="SUPFAM" id="SSF57845">
    <property type="entry name" value="B-box zinc-binding domain"/>
    <property type="match status" value="1"/>
</dbReference>
<dbReference type="InterPro" id="IPR027370">
    <property type="entry name" value="Znf-RING_euk"/>
</dbReference>
<feature type="domain" description="RING-type" evidence="6">
    <location>
        <begin position="14"/>
        <end position="61"/>
    </location>
</feature>
<dbReference type="Gene3D" id="2.30.29.30">
    <property type="entry name" value="Pleckstrin-homology domain (PH domain)/Phosphotyrosine-binding domain (PTB)"/>
    <property type="match status" value="1"/>
</dbReference>
<dbReference type="Gene3D" id="3.30.40.10">
    <property type="entry name" value="Zinc/RING finger domain, C3HC4 (zinc finger)"/>
    <property type="match status" value="1"/>
</dbReference>
<keyword evidence="9" id="KW-0436">Ligase</keyword>
<evidence type="ECO:0000256" key="4">
    <source>
        <dbReference type="PROSITE-ProRule" id="PRU00024"/>
    </source>
</evidence>
<keyword evidence="10" id="KW-1185">Reference proteome</keyword>
<feature type="domain" description="B box-type" evidence="7">
    <location>
        <begin position="94"/>
        <end position="144"/>
    </location>
</feature>
<keyword evidence="3" id="KW-0862">Zinc</keyword>
<protein>
    <submittedName>
        <fullName evidence="9">E3 SUMO-protein ligase RanBP2</fullName>
    </submittedName>
</protein>
<dbReference type="PROSITE" id="PS50196">
    <property type="entry name" value="RANBD1"/>
    <property type="match status" value="1"/>
</dbReference>
<evidence type="ECO:0000259" key="8">
    <source>
        <dbReference type="PROSITE" id="PS50196"/>
    </source>
</evidence>
<feature type="domain" description="RanBD1" evidence="8">
    <location>
        <begin position="886"/>
        <end position="1022"/>
    </location>
</feature>
<dbReference type="FunFam" id="2.30.29.30:FF:000018">
    <property type="entry name" value="E3 SUMO-protein ligase RanBP2"/>
    <property type="match status" value="1"/>
</dbReference>
<dbReference type="Pfam" id="PF00638">
    <property type="entry name" value="Ran_BP1"/>
    <property type="match status" value="1"/>
</dbReference>
<dbReference type="PANTHER" id="PTHR23138:SF87">
    <property type="entry name" value="E3 SUMO-PROTEIN LIGASE RANBP2"/>
    <property type="match status" value="1"/>
</dbReference>
<dbReference type="InterPro" id="IPR013083">
    <property type="entry name" value="Znf_RING/FYVE/PHD"/>
</dbReference>
<dbReference type="EMBL" id="UYJE01000768">
    <property type="protein sequence ID" value="VDH96252.1"/>
    <property type="molecule type" value="Genomic_DNA"/>
</dbReference>
<dbReference type="InterPro" id="IPR000156">
    <property type="entry name" value="Ran_bind_dom"/>
</dbReference>
<dbReference type="Proteomes" id="UP000596742">
    <property type="component" value="Unassembled WGS sequence"/>
</dbReference>
<dbReference type="GO" id="GO:0005096">
    <property type="term" value="F:GTPase activator activity"/>
    <property type="evidence" value="ECO:0007669"/>
    <property type="project" value="TreeGrafter"/>
</dbReference>
<feature type="region of interest" description="Disordered" evidence="5">
    <location>
        <begin position="633"/>
        <end position="653"/>
    </location>
</feature>
<evidence type="ECO:0000256" key="1">
    <source>
        <dbReference type="ARBA" id="ARBA00022723"/>
    </source>
</evidence>
<name>A0A8B6BVV9_MYTGA</name>
<dbReference type="CDD" id="cd19757">
    <property type="entry name" value="Bbox1"/>
    <property type="match status" value="1"/>
</dbReference>
<dbReference type="GO" id="GO:0005643">
    <property type="term" value="C:nuclear pore"/>
    <property type="evidence" value="ECO:0007669"/>
    <property type="project" value="TreeGrafter"/>
</dbReference>
<keyword evidence="1" id="KW-0479">Metal-binding</keyword>
<evidence type="ECO:0000313" key="10">
    <source>
        <dbReference type="Proteomes" id="UP000596742"/>
    </source>
</evidence>
<dbReference type="SUPFAM" id="SSF50729">
    <property type="entry name" value="PH domain-like"/>
    <property type="match status" value="1"/>
</dbReference>
<dbReference type="PROSITE" id="PS50089">
    <property type="entry name" value="ZF_RING_2"/>
    <property type="match status" value="1"/>
</dbReference>
<sequence>MAECVDSSIDILTCPICLERYTKPKYLPCLHTFCEDCILTYIVSVFKKSEKKVNIECPVCRTTVTLPKEGCTPREWVGQFPGNFLIVGLLEKEKPQKLCMSCERLDIVSQAIFICNDCSDTLCDICQKYHSSNKSTSNHEIKNIFTLPEKEKVHKTFQNICSDHSKKLKLFCNDHNVPCCTLCVSLCHRKCDSVVTFEEAVKTFSTDFKLDKIKTYIRDVSNDCDNLISHYVECLQSNDRQYEKEHKGIEETCDYIISKVKATEKLKKDELTKMYDEKQHILKHRLETCQVLTTVVSDKLTEISHEKGSEIQRLIMAYTIEDEIKQHKQILKTYREDEHKLVIHVEKVLPKDIDMFMNSLCELSWGSNVESPTLLPPKSSPGFNLERDISFSKSVNDSGIGGFNFVLPTTNKKSSGFSSQYGATLLSATDVQFGQTPTTPDKRTLDTGRRFTIGGQTSTSAMKITSDGTATTKPPFIGGFRFGKLPEAAKNEPTPGAVSFGQTVSPISDMKIETPEYIKKISSSEANSGFKFCTPDSARFKSDSDADSGFTFLPLDSIKYKSDSEADSRFKFYTSEYTKKKSDSEANSRFTFPTPDSTKNKSDSKADSGFTFPTPDSTKNKFDSKADSGFTFPTPYSTKNKSDSKADSGCTFPTPDSTKDKSFYETASGFRFSTPASIMNNPKLKPSLCGQTSTPDVEKNKRDARRAKGFNLILKPPTLPENNRRGLNFTLSSSEDDSTGPKYLSTEPGVGEDTKTSNFKTCAFGQSRSSDLPKLEYDFSKLGPTTGNSSSEMKEEVFNLVATGFSFSSIANKFLETLGGLFGDGRIFSFSDLAKEADSTTSTGFKVQDHNEQFRWKGTGQQLFSTDPGDGYNDDADESGVNYNYSYKPIIALPDLVDVKTGEEDFEKMFCQRAKLFRFDREANQWKEKGFGEMKILKHRVNSLYRLILRRQIVLKLACNQWLTADISFKPLPTSETSWCWVGQDFSDNEPVIEQLAIKFKTIELAQQFKQVIDSCQSDMRGQNSASNGKRDYSTFAPVRRHFKAKFRSKHAANKFQKLFEEGQYLAEEYNISERDMVPNQS</sequence>
<dbReference type="SMART" id="SM00160">
    <property type="entry name" value="RanBD"/>
    <property type="match status" value="1"/>
</dbReference>
<evidence type="ECO:0000256" key="2">
    <source>
        <dbReference type="ARBA" id="ARBA00022771"/>
    </source>
</evidence>
<dbReference type="PROSITE" id="PS00518">
    <property type="entry name" value="ZF_RING_1"/>
    <property type="match status" value="1"/>
</dbReference>
<evidence type="ECO:0000259" key="6">
    <source>
        <dbReference type="PROSITE" id="PS50089"/>
    </source>
</evidence>
<dbReference type="PROSITE" id="PS50119">
    <property type="entry name" value="ZF_BBOX"/>
    <property type="match status" value="1"/>
</dbReference>
<dbReference type="GO" id="GO:0008270">
    <property type="term" value="F:zinc ion binding"/>
    <property type="evidence" value="ECO:0007669"/>
    <property type="project" value="UniProtKB-KW"/>
</dbReference>
<dbReference type="Gene3D" id="3.30.160.60">
    <property type="entry name" value="Classic Zinc Finger"/>
    <property type="match status" value="1"/>
</dbReference>
<proteinExistence type="predicted"/>
<evidence type="ECO:0000256" key="3">
    <source>
        <dbReference type="ARBA" id="ARBA00022833"/>
    </source>
</evidence>
<organism evidence="9 10">
    <name type="scientific">Mytilus galloprovincialis</name>
    <name type="common">Mediterranean mussel</name>
    <dbReference type="NCBI Taxonomy" id="29158"/>
    <lineage>
        <taxon>Eukaryota</taxon>
        <taxon>Metazoa</taxon>
        <taxon>Spiralia</taxon>
        <taxon>Lophotrochozoa</taxon>
        <taxon>Mollusca</taxon>
        <taxon>Bivalvia</taxon>
        <taxon>Autobranchia</taxon>
        <taxon>Pteriomorphia</taxon>
        <taxon>Mytilida</taxon>
        <taxon>Mytiloidea</taxon>
        <taxon>Mytilidae</taxon>
        <taxon>Mytilinae</taxon>
        <taxon>Mytilus</taxon>
    </lineage>
</organism>
<reference evidence="9" key="1">
    <citation type="submission" date="2018-11" db="EMBL/GenBank/DDBJ databases">
        <authorList>
            <person name="Alioto T."/>
            <person name="Alioto T."/>
        </authorList>
    </citation>
    <scope>NUCLEOTIDE SEQUENCE</scope>
</reference>
<gene>
    <name evidence="9" type="ORF">MGAL_10B004539</name>
</gene>
<keyword evidence="2 4" id="KW-0863">Zinc-finger</keyword>
<dbReference type="InterPro" id="IPR001841">
    <property type="entry name" value="Znf_RING"/>
</dbReference>
<dbReference type="SUPFAM" id="SSF57850">
    <property type="entry name" value="RING/U-box"/>
    <property type="match status" value="1"/>
</dbReference>
<comment type="caution">
    <text evidence="9">The sequence shown here is derived from an EMBL/GenBank/DDBJ whole genome shotgun (WGS) entry which is preliminary data.</text>
</comment>
<dbReference type="InterPro" id="IPR000315">
    <property type="entry name" value="Znf_B-box"/>
</dbReference>
<dbReference type="OrthoDB" id="2357150at2759"/>
<feature type="region of interest" description="Disordered" evidence="5">
    <location>
        <begin position="681"/>
        <end position="701"/>
    </location>
</feature>
<dbReference type="GO" id="GO:0005737">
    <property type="term" value="C:cytoplasm"/>
    <property type="evidence" value="ECO:0007669"/>
    <property type="project" value="TreeGrafter"/>
</dbReference>
<feature type="region of interest" description="Disordered" evidence="5">
    <location>
        <begin position="730"/>
        <end position="751"/>
    </location>
</feature>
<feature type="compositionally biased region" description="Polar residues" evidence="5">
    <location>
        <begin position="587"/>
        <end position="597"/>
    </location>
</feature>
<dbReference type="SMART" id="SM00184">
    <property type="entry name" value="RING"/>
    <property type="match status" value="1"/>
</dbReference>
<dbReference type="PANTHER" id="PTHR23138">
    <property type="entry name" value="RAN BINDING PROTEIN"/>
    <property type="match status" value="1"/>
</dbReference>
<evidence type="ECO:0000313" key="9">
    <source>
        <dbReference type="EMBL" id="VDH96252.1"/>
    </source>
</evidence>
<dbReference type="SMART" id="SM00336">
    <property type="entry name" value="BBOX"/>
    <property type="match status" value="1"/>
</dbReference>
<dbReference type="CDD" id="cd19776">
    <property type="entry name" value="Bbox2_TRIM25_C-IV"/>
    <property type="match status" value="1"/>
</dbReference>
<dbReference type="InterPro" id="IPR011993">
    <property type="entry name" value="PH-like_dom_sf"/>
</dbReference>
<dbReference type="AlphaFoldDB" id="A0A8B6BVV9"/>
<dbReference type="Pfam" id="PF13445">
    <property type="entry name" value="zf-RING_UBOX"/>
    <property type="match status" value="1"/>
</dbReference>
<evidence type="ECO:0000256" key="5">
    <source>
        <dbReference type="SAM" id="MobiDB-lite"/>
    </source>
</evidence>
<feature type="region of interest" description="Disordered" evidence="5">
    <location>
        <begin position="584"/>
        <end position="618"/>
    </location>
</feature>
<accession>A0A8B6BVV9</accession>
<dbReference type="InterPro" id="IPR017907">
    <property type="entry name" value="Znf_RING_CS"/>
</dbReference>
<dbReference type="GO" id="GO:0016874">
    <property type="term" value="F:ligase activity"/>
    <property type="evidence" value="ECO:0007669"/>
    <property type="project" value="UniProtKB-KW"/>
</dbReference>
<evidence type="ECO:0000259" key="7">
    <source>
        <dbReference type="PROSITE" id="PS50119"/>
    </source>
</evidence>
<dbReference type="InterPro" id="IPR045255">
    <property type="entry name" value="RanBP1-like"/>
</dbReference>